<dbReference type="Gene3D" id="1.10.1400.10">
    <property type="match status" value="1"/>
</dbReference>
<protein>
    <submittedName>
        <fullName evidence="7">Penicillin acylase family protein</fullName>
    </submittedName>
</protein>
<dbReference type="PANTHER" id="PTHR34218:SF3">
    <property type="entry name" value="ACYL-HOMOSERINE LACTONE ACYLASE PVDQ"/>
    <property type="match status" value="1"/>
</dbReference>
<feature type="region of interest" description="Disordered" evidence="5">
    <location>
        <begin position="100"/>
        <end position="135"/>
    </location>
</feature>
<evidence type="ECO:0000313" key="8">
    <source>
        <dbReference type="Proteomes" id="UP000315995"/>
    </source>
</evidence>
<dbReference type="EMBL" id="CP041186">
    <property type="protein sequence ID" value="QDG50003.1"/>
    <property type="molecule type" value="Genomic_DNA"/>
</dbReference>
<reference evidence="7 8" key="1">
    <citation type="submission" date="2019-06" db="EMBL/GenBank/DDBJ databases">
        <title>Persicimonas caeni gen. nov., sp. nov., a predatory bacterium isolated from solar saltern.</title>
        <authorList>
            <person name="Wang S."/>
        </authorList>
    </citation>
    <scope>NUCLEOTIDE SEQUENCE [LARGE SCALE GENOMIC DNA]</scope>
    <source>
        <strain evidence="7 8">YN101</strain>
    </source>
</reference>
<feature type="signal peptide" evidence="6">
    <location>
        <begin position="1"/>
        <end position="22"/>
    </location>
</feature>
<dbReference type="SUPFAM" id="SSF56235">
    <property type="entry name" value="N-terminal nucleophile aminohydrolases (Ntn hydrolases)"/>
    <property type="match status" value="1"/>
</dbReference>
<dbReference type="Pfam" id="PF01804">
    <property type="entry name" value="Penicil_amidase"/>
    <property type="match status" value="1"/>
</dbReference>
<dbReference type="PANTHER" id="PTHR34218">
    <property type="entry name" value="PEPTIDASE S45 PENICILLIN AMIDASE"/>
    <property type="match status" value="1"/>
</dbReference>
<dbReference type="InterPro" id="IPR043146">
    <property type="entry name" value="Penicillin_amidase_N_B-knob"/>
</dbReference>
<feature type="region of interest" description="Disordered" evidence="5">
    <location>
        <begin position="339"/>
        <end position="363"/>
    </location>
</feature>
<feature type="region of interest" description="Disordered" evidence="5">
    <location>
        <begin position="17"/>
        <end position="48"/>
    </location>
</feature>
<organism evidence="7 8">
    <name type="scientific">Persicimonas caeni</name>
    <dbReference type="NCBI Taxonomy" id="2292766"/>
    <lineage>
        <taxon>Bacteria</taxon>
        <taxon>Deltaproteobacteria</taxon>
        <taxon>Bradymonadales</taxon>
        <taxon>Bradymonadaceae</taxon>
        <taxon>Persicimonas</taxon>
    </lineage>
</organism>
<comment type="similarity">
    <text evidence="1">Belongs to the peptidase S45 family.</text>
</comment>
<dbReference type="GO" id="GO:0017000">
    <property type="term" value="P:antibiotic biosynthetic process"/>
    <property type="evidence" value="ECO:0007669"/>
    <property type="project" value="InterPro"/>
</dbReference>
<proteinExistence type="inferred from homology"/>
<keyword evidence="8" id="KW-1185">Reference proteome</keyword>
<dbReference type="InterPro" id="IPR023343">
    <property type="entry name" value="Penicillin_amidase_dom1"/>
</dbReference>
<evidence type="ECO:0000256" key="4">
    <source>
        <dbReference type="ARBA" id="ARBA00023145"/>
    </source>
</evidence>
<evidence type="ECO:0000313" key="7">
    <source>
        <dbReference type="EMBL" id="QDG50003.1"/>
    </source>
</evidence>
<dbReference type="AlphaFoldDB" id="A0A4Y6PP71"/>
<dbReference type="OrthoDB" id="9760084at2"/>
<feature type="chain" id="PRO_5030106168" evidence="6">
    <location>
        <begin position="23"/>
        <end position="1059"/>
    </location>
</feature>
<keyword evidence="2 6" id="KW-0732">Signal</keyword>
<feature type="compositionally biased region" description="Low complexity" evidence="5">
    <location>
        <begin position="124"/>
        <end position="135"/>
    </location>
</feature>
<evidence type="ECO:0000256" key="1">
    <source>
        <dbReference type="ARBA" id="ARBA00006586"/>
    </source>
</evidence>
<evidence type="ECO:0000256" key="6">
    <source>
        <dbReference type="SAM" id="SignalP"/>
    </source>
</evidence>
<accession>A0A5B8Y0L3</accession>
<keyword evidence="4" id="KW-0865">Zymogen</keyword>
<accession>A0A4Y6PP71</accession>
<dbReference type="Gene3D" id="1.10.439.10">
    <property type="entry name" value="Penicillin Amidohydrolase, domain 1"/>
    <property type="match status" value="1"/>
</dbReference>
<dbReference type="InterPro" id="IPR002692">
    <property type="entry name" value="S45"/>
</dbReference>
<dbReference type="GO" id="GO:0016811">
    <property type="term" value="F:hydrolase activity, acting on carbon-nitrogen (but not peptide) bonds, in linear amides"/>
    <property type="evidence" value="ECO:0007669"/>
    <property type="project" value="InterPro"/>
</dbReference>
<evidence type="ECO:0000256" key="3">
    <source>
        <dbReference type="ARBA" id="ARBA00022801"/>
    </source>
</evidence>
<dbReference type="InterPro" id="IPR043147">
    <property type="entry name" value="Penicillin_amidase_A-knob"/>
</dbReference>
<name>A0A4Y6PP71_PERCE</name>
<dbReference type="Gene3D" id="3.60.20.10">
    <property type="entry name" value="Glutamine Phosphoribosylpyrophosphate, subunit 1, domain 1"/>
    <property type="match status" value="1"/>
</dbReference>
<gene>
    <name evidence="7" type="ORF">FIV42_04380</name>
</gene>
<dbReference type="Proteomes" id="UP000315995">
    <property type="component" value="Chromosome"/>
</dbReference>
<evidence type="ECO:0000256" key="5">
    <source>
        <dbReference type="SAM" id="MobiDB-lite"/>
    </source>
</evidence>
<keyword evidence="3" id="KW-0378">Hydrolase</keyword>
<dbReference type="Gene3D" id="2.30.120.10">
    <property type="match status" value="1"/>
</dbReference>
<dbReference type="InterPro" id="IPR029055">
    <property type="entry name" value="Ntn_hydrolases_N"/>
</dbReference>
<evidence type="ECO:0000256" key="2">
    <source>
        <dbReference type="ARBA" id="ARBA00022729"/>
    </source>
</evidence>
<sequence>MSMWRMLSSSSMTSMRSLSMSAAAGQGSDQRGHVPPSPRGSQLPPSRIWATDRLDYPPITTIYPSFDAAAHLREDPMRRRLPVVLCVFFVFTLMACTSPDEEDPVPADTGTDVADTPDGDSDAADASTDADAGTEDAFAQLRRPVTVITDEYGMRHVYAESLEDLFFMNGYMYATDRFAQMEFYRRIATGTLGELMGGLSSSAVETDVLMRTLGLKRSAKKYVEENYDPDNESYQALDAFCAGVNAYIAKYRAGEVNQPGVLAQVMPASAIRDWEPSDVLAVGKLLAVQLTYTAPMWIDAHAARQNILDTFTADASDPKFAARAGFLADVVRSAPASDTTHLDGFPGGGTRALQMPNQSDSKAPRISQDVLRNALSLHEGLTDLPGFADIDLFGHRKMFDRGSNNWVLSGDLTASGYPNVANDPHLGLSLPTIFYPIHLELNNDIDGREPLKMVGVGILGVPGIVIGRSDKVAWGTTVGFYDYVDVYHEKITGNSNDANPATVELGDQQVEVERITETIKVGAFGNITEEVDLTLEVVPHHGPILPPTQDGKPVARTGDEALSIKWVGLEANNEFEFLMRLWRAEAPADVEEALDYYTVGSSNFVFGFASGETFYSGQSKIPVRGDGALTYDPVDNPSGNAPIFVLPSDGTAEWDGYLDEQYIPHAYNRAEGYVVTANNDQVGTTLDNNPVNDTYYLGGFYDLGLRAERITERITNATGERASGEKLTLEHQTAIQNDGYDKVAEHVVPHMVSAIDRALDDSIDDSDDPELQALRAEIAGRETDLAELRDLLANWDFESPATRTPQGDDVDRSAAAALFNASMVYLLPDVYGDEFAAIGFFEDGDFKLPSSTQVLVRSLIHLLDNTEQTETYDATAGDSTIFDDLSTEETETRQTFLVRSVLAARDRLASGQTLAEVFGRAIPSPGSGDPSDWVWGNMHGLRLDGLIPVGQNAFQRPTEERGLPFYERPGGQFAVTPCDHGYDDFNFTCSSGSSLRMVHDMDPNGPVTYNAVPGGYSANPASPYYDSEVEIWNRAEPRKIEDDRATLEANADDVTVYGE</sequence>